<dbReference type="AlphaFoldDB" id="A0A5J6LJH2"/>
<feature type="transmembrane region" description="Helical" evidence="5">
    <location>
        <begin position="20"/>
        <end position="44"/>
    </location>
</feature>
<evidence type="ECO:0000256" key="4">
    <source>
        <dbReference type="ARBA" id="ARBA00023136"/>
    </source>
</evidence>
<evidence type="ECO:0000313" key="8">
    <source>
        <dbReference type="Proteomes" id="UP000325606"/>
    </source>
</evidence>
<keyword evidence="3 5" id="KW-1133">Transmembrane helix</keyword>
<gene>
    <name evidence="7" type="ORF">F5I99_03870</name>
</gene>
<keyword evidence="4 5" id="KW-0472">Membrane</keyword>
<proteinExistence type="predicted"/>
<dbReference type="Proteomes" id="UP000325606">
    <property type="component" value="Chromosome"/>
</dbReference>
<dbReference type="EMBL" id="CP044222">
    <property type="protein sequence ID" value="QEW08486.1"/>
    <property type="molecule type" value="Genomic_DNA"/>
</dbReference>
<organism evidence="7 8">
    <name type="scientific">Nitrincola iocasae</name>
    <dbReference type="NCBI Taxonomy" id="2614693"/>
    <lineage>
        <taxon>Bacteria</taxon>
        <taxon>Pseudomonadati</taxon>
        <taxon>Pseudomonadota</taxon>
        <taxon>Gammaproteobacteria</taxon>
        <taxon>Oceanospirillales</taxon>
        <taxon>Oceanospirillaceae</taxon>
        <taxon>Nitrincola</taxon>
    </lineage>
</organism>
<evidence type="ECO:0000256" key="3">
    <source>
        <dbReference type="ARBA" id="ARBA00022989"/>
    </source>
</evidence>
<evidence type="ECO:0000259" key="6">
    <source>
        <dbReference type="Pfam" id="PF06305"/>
    </source>
</evidence>
<accession>A0A5J6LJH2</accession>
<sequence>MTPVQIDLIFFTLPQASLSLWLLGAFAIGGLLGVLLSSVVVLSLKTRLYYLNKKMVSARQEINKLRTSSLKDPA</sequence>
<evidence type="ECO:0000256" key="5">
    <source>
        <dbReference type="SAM" id="Phobius"/>
    </source>
</evidence>
<dbReference type="Pfam" id="PF06305">
    <property type="entry name" value="LapA_dom"/>
    <property type="match status" value="1"/>
</dbReference>
<name>A0A5J6LJH2_9GAMM</name>
<reference evidence="7 8" key="1">
    <citation type="submission" date="2019-09" db="EMBL/GenBank/DDBJ databases">
        <title>Nitrincola iocasae sp. nov., a bacterium isolated from the sediment collected at a cold seep field in South China Sea.</title>
        <authorList>
            <person name="Zhang H."/>
            <person name="Wang H."/>
            <person name="Li C."/>
        </authorList>
    </citation>
    <scope>NUCLEOTIDE SEQUENCE [LARGE SCALE GENOMIC DNA]</scope>
    <source>
        <strain evidence="7 8">KXZD1103</strain>
    </source>
</reference>
<evidence type="ECO:0000256" key="2">
    <source>
        <dbReference type="ARBA" id="ARBA00022692"/>
    </source>
</evidence>
<dbReference type="GO" id="GO:0005886">
    <property type="term" value="C:plasma membrane"/>
    <property type="evidence" value="ECO:0007669"/>
    <property type="project" value="InterPro"/>
</dbReference>
<protein>
    <submittedName>
        <fullName evidence="7">DUF1049 domain-containing protein</fullName>
    </submittedName>
</protein>
<keyword evidence="8" id="KW-1185">Reference proteome</keyword>
<evidence type="ECO:0000256" key="1">
    <source>
        <dbReference type="ARBA" id="ARBA00022475"/>
    </source>
</evidence>
<keyword evidence="1" id="KW-1003">Cell membrane</keyword>
<evidence type="ECO:0000313" key="7">
    <source>
        <dbReference type="EMBL" id="QEW08486.1"/>
    </source>
</evidence>
<feature type="domain" description="Lipopolysaccharide assembly protein A" evidence="6">
    <location>
        <begin position="2"/>
        <end position="62"/>
    </location>
</feature>
<keyword evidence="2 5" id="KW-0812">Transmembrane</keyword>
<dbReference type="InterPro" id="IPR010445">
    <property type="entry name" value="LapA_dom"/>
</dbReference>
<dbReference type="KEGG" id="nik:F5I99_03870"/>